<keyword evidence="6" id="KW-1185">Reference proteome</keyword>
<reference evidence="5 6" key="1">
    <citation type="submission" date="2023-09" db="EMBL/GenBank/DDBJ databases">
        <title>Pangenome analysis of Batrachochytrium dendrobatidis and related Chytrids.</title>
        <authorList>
            <person name="Yacoub M.N."/>
            <person name="Stajich J.E."/>
            <person name="James T.Y."/>
        </authorList>
    </citation>
    <scope>NUCLEOTIDE SEQUENCE [LARGE SCALE GENOMIC DNA]</scope>
    <source>
        <strain evidence="5 6">JEL0888</strain>
    </source>
</reference>
<accession>A0ABR4N602</accession>
<dbReference type="InterPro" id="IPR013912">
    <property type="entry name" value="Adenylate_cyclase-assoc_CAP_C"/>
</dbReference>
<dbReference type="InterPro" id="IPR016098">
    <property type="entry name" value="CAP/MinC_C"/>
</dbReference>
<dbReference type="EMBL" id="JADGIZ020000028">
    <property type="protein sequence ID" value="KAL2914908.1"/>
    <property type="molecule type" value="Genomic_DNA"/>
</dbReference>
<dbReference type="InterPro" id="IPR053950">
    <property type="entry name" value="CAP_N"/>
</dbReference>
<dbReference type="PANTHER" id="PTHR10652">
    <property type="entry name" value="ADENYLYL CYCLASE-ASSOCIATED PROTEIN"/>
    <property type="match status" value="1"/>
</dbReference>
<dbReference type="SUPFAM" id="SSF101278">
    <property type="entry name" value="N-terminal domain of adenylylcyclase associated protein, CAP"/>
    <property type="match status" value="1"/>
</dbReference>
<feature type="domain" description="C-CAP/cofactor C-like" evidence="4">
    <location>
        <begin position="330"/>
        <end position="464"/>
    </location>
</feature>
<comment type="similarity">
    <text evidence="1 2">Belongs to the CAP family.</text>
</comment>
<evidence type="ECO:0000313" key="5">
    <source>
        <dbReference type="EMBL" id="KAL2914908.1"/>
    </source>
</evidence>
<dbReference type="Pfam" id="PF21938">
    <property type="entry name" value="CAP_N"/>
    <property type="match status" value="1"/>
</dbReference>
<dbReference type="PROSITE" id="PS01088">
    <property type="entry name" value="CAP_1"/>
    <property type="match status" value="1"/>
</dbReference>
<dbReference type="PANTHER" id="PTHR10652:SF0">
    <property type="entry name" value="ADENYLYL CYCLASE-ASSOCIATED PROTEIN"/>
    <property type="match status" value="1"/>
</dbReference>
<comment type="caution">
    <text evidence="5">The sequence shown here is derived from an EMBL/GenBank/DDBJ whole genome shotgun (WGS) entry which is preliminary data.</text>
</comment>
<evidence type="ECO:0000256" key="1">
    <source>
        <dbReference type="ARBA" id="ARBA00007659"/>
    </source>
</evidence>
<name>A0ABR4N602_9FUNG</name>
<dbReference type="PROSITE" id="PS51329">
    <property type="entry name" value="C_CAP_COFACTOR_C"/>
    <property type="match status" value="1"/>
</dbReference>
<dbReference type="Gene3D" id="1.25.40.330">
    <property type="entry name" value="Adenylate cyclase-associated CAP, N-terminal domain"/>
    <property type="match status" value="1"/>
</dbReference>
<proteinExistence type="inferred from homology"/>
<sequence length="486" mass="50541">MSADAQLSAVIQRLEAATLRLETLARTGSAPSVALAAAPPGAGAPAAAAGGAASPALAAFDSLVHGALKTFLDASAAVGDLVEKQAGEFKAAIDAERRLIEIASQAKKPDAAALQDLIKPLQTAIGKVVEIKDKNRPSPLFFHLSAVADGIGALGWVVVEPTPVPYIGELKDAAQFYANRVIKDFKEKGKHHVEWVQAYTGFLGELQAYVKQWHTTGLSWNPRGGDAKSVAAAGGPAPAAGAAPPPPPPLPTAAQLEAFGGGPSGAAAPAGAGALFSEISKGNVTAGLRKVDKSEMTHKNPELRATSVVKASEAPAPRAAAAPAAAAAKPPKLALEGNKWVVENQMNQSGLVIEGTEIRHTVYIYNCHNTTIHIKGKVNAVTIDNSKKVGVLIESVVSTIDIVNGKSVQVQVTGRAPTVNIDKTDGFQLYLSKTAVDVEVFSAKSSEMNILIEGEDGEYTERPVPEQFKTVIRGNSLLTETVEHKG</sequence>
<dbReference type="InterPro" id="IPR013992">
    <property type="entry name" value="Adenylate_cyclase-assoc_CAP_N"/>
</dbReference>
<feature type="region of interest" description="Disordered" evidence="3">
    <location>
        <begin position="224"/>
        <end position="262"/>
    </location>
</feature>
<dbReference type="InterPro" id="IPR036223">
    <property type="entry name" value="CAP_C_sf"/>
</dbReference>
<protein>
    <recommendedName>
        <fullName evidence="2">Adenylyl cyclase-associated protein</fullName>
    </recommendedName>
</protein>
<evidence type="ECO:0000313" key="6">
    <source>
        <dbReference type="Proteomes" id="UP001527925"/>
    </source>
</evidence>
<dbReference type="InterPro" id="IPR018106">
    <property type="entry name" value="CAP_CS_N"/>
</dbReference>
<dbReference type="SMART" id="SM00673">
    <property type="entry name" value="CARP"/>
    <property type="match status" value="2"/>
</dbReference>
<dbReference type="Gene3D" id="2.160.20.70">
    <property type="match status" value="1"/>
</dbReference>
<dbReference type="Pfam" id="PF08603">
    <property type="entry name" value="CAP_C"/>
    <property type="match status" value="1"/>
</dbReference>
<dbReference type="SUPFAM" id="SSF69340">
    <property type="entry name" value="C-terminal domain of adenylylcyclase associated protein"/>
    <property type="match status" value="1"/>
</dbReference>
<dbReference type="InterPro" id="IPR006599">
    <property type="entry name" value="CARP_motif"/>
</dbReference>
<organism evidence="5 6">
    <name type="scientific">Polyrhizophydium stewartii</name>
    <dbReference type="NCBI Taxonomy" id="2732419"/>
    <lineage>
        <taxon>Eukaryota</taxon>
        <taxon>Fungi</taxon>
        <taxon>Fungi incertae sedis</taxon>
        <taxon>Chytridiomycota</taxon>
        <taxon>Chytridiomycota incertae sedis</taxon>
        <taxon>Chytridiomycetes</taxon>
        <taxon>Rhizophydiales</taxon>
        <taxon>Rhizophydiales incertae sedis</taxon>
        <taxon>Polyrhizophydium</taxon>
    </lineage>
</organism>
<dbReference type="Proteomes" id="UP001527925">
    <property type="component" value="Unassembled WGS sequence"/>
</dbReference>
<dbReference type="InterPro" id="IPR036222">
    <property type="entry name" value="CAP_N_sf"/>
</dbReference>
<dbReference type="Pfam" id="PF01213">
    <property type="entry name" value="CAP_N-CM"/>
    <property type="match status" value="1"/>
</dbReference>
<dbReference type="InterPro" id="IPR017901">
    <property type="entry name" value="C-CAP_CF_C-like"/>
</dbReference>
<evidence type="ECO:0000259" key="4">
    <source>
        <dbReference type="PROSITE" id="PS51329"/>
    </source>
</evidence>
<dbReference type="InterPro" id="IPR001837">
    <property type="entry name" value="Adenylate_cyclase-assoc_CAP"/>
</dbReference>
<feature type="compositionally biased region" description="Low complexity" evidence="3">
    <location>
        <begin position="231"/>
        <end position="242"/>
    </location>
</feature>
<evidence type="ECO:0000256" key="3">
    <source>
        <dbReference type="SAM" id="MobiDB-lite"/>
    </source>
</evidence>
<evidence type="ECO:0000256" key="2">
    <source>
        <dbReference type="RuleBase" id="RU000647"/>
    </source>
</evidence>
<gene>
    <name evidence="5" type="primary">SRV2</name>
    <name evidence="5" type="ORF">HK105_205449</name>
</gene>